<accession>A0ACC0AQP6</accession>
<proteinExistence type="predicted"/>
<comment type="caution">
    <text evidence="1">The sequence shown here is derived from an EMBL/GenBank/DDBJ whole genome shotgun (WGS) entry which is preliminary data.</text>
</comment>
<reference evidence="2" key="1">
    <citation type="journal article" date="2023" name="Nat. Plants">
        <title>Single-cell RNA sequencing provides a high-resolution roadmap for understanding the multicellular compartmentation of specialized metabolism.</title>
        <authorList>
            <person name="Sun S."/>
            <person name="Shen X."/>
            <person name="Li Y."/>
            <person name="Li Y."/>
            <person name="Wang S."/>
            <person name="Li R."/>
            <person name="Zhang H."/>
            <person name="Shen G."/>
            <person name="Guo B."/>
            <person name="Wei J."/>
            <person name="Xu J."/>
            <person name="St-Pierre B."/>
            <person name="Chen S."/>
            <person name="Sun C."/>
        </authorList>
    </citation>
    <scope>NUCLEOTIDE SEQUENCE [LARGE SCALE GENOMIC DNA]</scope>
</reference>
<name>A0ACC0AQP6_CATRO</name>
<dbReference type="Proteomes" id="UP001060085">
    <property type="component" value="Linkage Group LG05"/>
</dbReference>
<evidence type="ECO:0000313" key="2">
    <source>
        <dbReference type="Proteomes" id="UP001060085"/>
    </source>
</evidence>
<keyword evidence="2" id="KW-1185">Reference proteome</keyword>
<organism evidence="1 2">
    <name type="scientific">Catharanthus roseus</name>
    <name type="common">Madagascar periwinkle</name>
    <name type="synonym">Vinca rosea</name>
    <dbReference type="NCBI Taxonomy" id="4058"/>
    <lineage>
        <taxon>Eukaryota</taxon>
        <taxon>Viridiplantae</taxon>
        <taxon>Streptophyta</taxon>
        <taxon>Embryophyta</taxon>
        <taxon>Tracheophyta</taxon>
        <taxon>Spermatophyta</taxon>
        <taxon>Magnoliopsida</taxon>
        <taxon>eudicotyledons</taxon>
        <taxon>Gunneridae</taxon>
        <taxon>Pentapetalae</taxon>
        <taxon>asterids</taxon>
        <taxon>lamiids</taxon>
        <taxon>Gentianales</taxon>
        <taxon>Apocynaceae</taxon>
        <taxon>Rauvolfioideae</taxon>
        <taxon>Vinceae</taxon>
        <taxon>Catharanthinae</taxon>
        <taxon>Catharanthus</taxon>
    </lineage>
</organism>
<sequence length="129" mass="14885">MPRKIIASTSLKRARIPDPSSPETDPFISPFLDRIPDKSSNVWFEESKIEPKRTIDPTLDNQLEISNHFTSLGWGRMISRSGVYYPSLVKEFYPNMTQKNNKDLIIVETIVKRVNITLDQTLFSHITSF</sequence>
<evidence type="ECO:0000313" key="1">
    <source>
        <dbReference type="EMBL" id="KAI5663298.1"/>
    </source>
</evidence>
<gene>
    <name evidence="1" type="ORF">M9H77_22621</name>
</gene>
<dbReference type="EMBL" id="CM044705">
    <property type="protein sequence ID" value="KAI5663298.1"/>
    <property type="molecule type" value="Genomic_DNA"/>
</dbReference>
<protein>
    <submittedName>
        <fullName evidence="1">Uncharacterized protein</fullName>
    </submittedName>
</protein>